<dbReference type="SUPFAM" id="SSF51735">
    <property type="entry name" value="NAD(P)-binding Rossmann-fold domains"/>
    <property type="match status" value="1"/>
</dbReference>
<dbReference type="RefSeq" id="WP_073227581.1">
    <property type="nucleotide sequence ID" value="NZ_FQUQ01000001.1"/>
</dbReference>
<gene>
    <name evidence="1" type="ORF">SAMN04488522_101759</name>
</gene>
<name>A0A1M4V322_9SPHI</name>
<dbReference type="InterPro" id="IPR036291">
    <property type="entry name" value="NAD(P)-bd_dom_sf"/>
</dbReference>
<dbReference type="AlphaFoldDB" id="A0A1M4V322"/>
<dbReference type="Pfam" id="PF00106">
    <property type="entry name" value="adh_short"/>
    <property type="match status" value="1"/>
</dbReference>
<dbReference type="Proteomes" id="UP000184287">
    <property type="component" value="Unassembled WGS sequence"/>
</dbReference>
<sequence>MSKSIIIVGAGEGVSGAAARKFGKEGFSVGLISRDPDKIILLVEDLKANGITVFTAKAEVADTNQLKTAIDSLKLQLGKINTLLYNAAFIKEKNILEEDTASLLESIKIDVGGALESVKLVLPDLEEEEGAVLITGSALSINPYAAYGALSIGKAGVRNLALQLHEALKPKNIYVGTLTIAGYVQPDSETHSPTLLANSFWDMYQKRELAEVVK</sequence>
<evidence type="ECO:0000313" key="1">
    <source>
        <dbReference type="EMBL" id="SHE63288.1"/>
    </source>
</evidence>
<reference evidence="2" key="1">
    <citation type="submission" date="2016-11" db="EMBL/GenBank/DDBJ databases">
        <authorList>
            <person name="Varghese N."/>
            <person name="Submissions S."/>
        </authorList>
    </citation>
    <scope>NUCLEOTIDE SEQUENCE [LARGE SCALE GENOMIC DNA]</scope>
    <source>
        <strain evidence="2">DSM 16990</strain>
    </source>
</reference>
<dbReference type="OrthoDB" id="9799818at2"/>
<dbReference type="Gene3D" id="3.40.50.720">
    <property type="entry name" value="NAD(P)-binding Rossmann-like Domain"/>
    <property type="match status" value="1"/>
</dbReference>
<proteinExistence type="predicted"/>
<keyword evidence="2" id="KW-1185">Reference proteome</keyword>
<dbReference type="EMBL" id="FQUQ01000001">
    <property type="protein sequence ID" value="SHE63288.1"/>
    <property type="molecule type" value="Genomic_DNA"/>
</dbReference>
<dbReference type="PANTHER" id="PTHR43431:SF1">
    <property type="entry name" value="OS08G0476300 PROTEIN"/>
    <property type="match status" value="1"/>
</dbReference>
<protein>
    <submittedName>
        <fullName evidence="1">Short chain dehydrogenase</fullName>
    </submittedName>
</protein>
<accession>A0A1M4V322</accession>
<evidence type="ECO:0000313" key="2">
    <source>
        <dbReference type="Proteomes" id="UP000184287"/>
    </source>
</evidence>
<dbReference type="InterPro" id="IPR002347">
    <property type="entry name" value="SDR_fam"/>
</dbReference>
<dbReference type="STRING" id="288992.SAMN04488522_101759"/>
<organism evidence="1 2">
    <name type="scientific">Pedobacter caeni</name>
    <dbReference type="NCBI Taxonomy" id="288992"/>
    <lineage>
        <taxon>Bacteria</taxon>
        <taxon>Pseudomonadati</taxon>
        <taxon>Bacteroidota</taxon>
        <taxon>Sphingobacteriia</taxon>
        <taxon>Sphingobacteriales</taxon>
        <taxon>Sphingobacteriaceae</taxon>
        <taxon>Pedobacter</taxon>
    </lineage>
</organism>
<dbReference type="PANTHER" id="PTHR43431">
    <property type="entry name" value="OXIDOREDUCTASE, SHORT CHAIN DEHYDROGENASE/REDUCTASE FAMILY (AFU_ORTHOLOGUE AFUA_5G14000)"/>
    <property type="match status" value="1"/>
</dbReference>